<organism evidence="5 6">
    <name type="scientific">Streptacidiphilus cavernicola</name>
    <dbReference type="NCBI Taxonomy" id="3342716"/>
    <lineage>
        <taxon>Bacteria</taxon>
        <taxon>Bacillati</taxon>
        <taxon>Actinomycetota</taxon>
        <taxon>Actinomycetes</taxon>
        <taxon>Kitasatosporales</taxon>
        <taxon>Streptomycetaceae</taxon>
        <taxon>Streptacidiphilus</taxon>
    </lineage>
</organism>
<dbReference type="CDD" id="cd01392">
    <property type="entry name" value="HTH_LacI"/>
    <property type="match status" value="1"/>
</dbReference>
<dbReference type="Gene3D" id="1.10.260.40">
    <property type="entry name" value="lambda repressor-like DNA-binding domains"/>
    <property type="match status" value="1"/>
</dbReference>
<dbReference type="InterPro" id="IPR010982">
    <property type="entry name" value="Lambda_DNA-bd_dom_sf"/>
</dbReference>
<keyword evidence="6" id="KW-1185">Reference proteome</keyword>
<dbReference type="PANTHER" id="PTHR30146:SF109">
    <property type="entry name" value="HTH-TYPE TRANSCRIPTIONAL REGULATOR GALS"/>
    <property type="match status" value="1"/>
</dbReference>
<evidence type="ECO:0000256" key="1">
    <source>
        <dbReference type="ARBA" id="ARBA00023015"/>
    </source>
</evidence>
<dbReference type="PROSITE" id="PS00356">
    <property type="entry name" value="HTH_LACI_1"/>
    <property type="match status" value="1"/>
</dbReference>
<evidence type="ECO:0000256" key="2">
    <source>
        <dbReference type="ARBA" id="ARBA00023125"/>
    </source>
</evidence>
<dbReference type="Pfam" id="PF13377">
    <property type="entry name" value="Peripla_BP_3"/>
    <property type="match status" value="1"/>
</dbReference>
<dbReference type="Proteomes" id="UP001592531">
    <property type="component" value="Unassembled WGS sequence"/>
</dbReference>
<dbReference type="PROSITE" id="PS50932">
    <property type="entry name" value="HTH_LACI_2"/>
    <property type="match status" value="1"/>
</dbReference>
<dbReference type="InterPro" id="IPR046335">
    <property type="entry name" value="LacI/GalR-like_sensor"/>
</dbReference>
<evidence type="ECO:0000313" key="6">
    <source>
        <dbReference type="Proteomes" id="UP001592531"/>
    </source>
</evidence>
<sequence>MSTRYGSRPTMKDVAATAGVGLKTVSRVVNGEAGVTPDMAARVQAAIAELGFRRNDSARLLRKGRTASVGLLLEDIADPFSGQLSRAVEEVARMHGSLLFTGSSGEDARHEQELALAFCARRVDGLVVVPAGGDHRYLLPELAAGIAAVFVDRPAQLIDADAALTDNVGGAREGVAHLIRHGHRRIAFLGDLPQIHTAAERLRGYREAMAEAGLPVDEAWIAMAPTDPASVAASVDRVTGGAAPVTAVLSGNNRITLGVLRRLPALSPRPALVGFDDLELADLLTPGLTVVAQDPAALGRAAADLLFRRLAGDDAPPRRIVLPARLIPRGSGEAGPDGR</sequence>
<dbReference type="SUPFAM" id="SSF47413">
    <property type="entry name" value="lambda repressor-like DNA-binding domains"/>
    <property type="match status" value="1"/>
</dbReference>
<dbReference type="EMBL" id="JBHFAB010000027">
    <property type="protein sequence ID" value="MFC1420544.1"/>
    <property type="molecule type" value="Genomic_DNA"/>
</dbReference>
<accession>A0ABV6W3I9</accession>
<feature type="domain" description="HTH lacI-type" evidence="4">
    <location>
        <begin position="9"/>
        <end position="63"/>
    </location>
</feature>
<keyword evidence="3" id="KW-0804">Transcription</keyword>
<gene>
    <name evidence="5" type="ORF">ACEZDE_28460</name>
</gene>
<keyword evidence="2 5" id="KW-0238">DNA-binding</keyword>
<dbReference type="InterPro" id="IPR000843">
    <property type="entry name" value="HTH_LacI"/>
</dbReference>
<proteinExistence type="predicted"/>
<dbReference type="Pfam" id="PF00356">
    <property type="entry name" value="LacI"/>
    <property type="match status" value="1"/>
</dbReference>
<dbReference type="GO" id="GO:0003677">
    <property type="term" value="F:DNA binding"/>
    <property type="evidence" value="ECO:0007669"/>
    <property type="project" value="UniProtKB-KW"/>
</dbReference>
<dbReference type="InterPro" id="IPR028082">
    <property type="entry name" value="Peripla_BP_I"/>
</dbReference>
<dbReference type="Gene3D" id="3.40.50.2300">
    <property type="match status" value="2"/>
</dbReference>
<name>A0ABV6W3I9_9ACTN</name>
<dbReference type="PANTHER" id="PTHR30146">
    <property type="entry name" value="LACI-RELATED TRANSCRIPTIONAL REPRESSOR"/>
    <property type="match status" value="1"/>
</dbReference>
<evidence type="ECO:0000259" key="4">
    <source>
        <dbReference type="PROSITE" id="PS50932"/>
    </source>
</evidence>
<evidence type="ECO:0000256" key="3">
    <source>
        <dbReference type="ARBA" id="ARBA00023163"/>
    </source>
</evidence>
<dbReference type="SMART" id="SM00354">
    <property type="entry name" value="HTH_LACI"/>
    <property type="match status" value="1"/>
</dbReference>
<reference evidence="5 6" key="1">
    <citation type="submission" date="2024-09" db="EMBL/GenBank/DDBJ databases">
        <authorList>
            <person name="Lee S.D."/>
        </authorList>
    </citation>
    <scope>NUCLEOTIDE SEQUENCE [LARGE SCALE GENOMIC DNA]</scope>
    <source>
        <strain evidence="5 6">N8-3</strain>
    </source>
</reference>
<comment type="caution">
    <text evidence="5">The sequence shown here is derived from an EMBL/GenBank/DDBJ whole genome shotgun (WGS) entry which is preliminary data.</text>
</comment>
<dbReference type="RefSeq" id="WP_380541982.1">
    <property type="nucleotide sequence ID" value="NZ_JBHFAB010000027.1"/>
</dbReference>
<dbReference type="SUPFAM" id="SSF53822">
    <property type="entry name" value="Periplasmic binding protein-like I"/>
    <property type="match status" value="1"/>
</dbReference>
<dbReference type="CDD" id="cd06267">
    <property type="entry name" value="PBP1_LacI_sugar_binding-like"/>
    <property type="match status" value="1"/>
</dbReference>
<evidence type="ECO:0000313" key="5">
    <source>
        <dbReference type="EMBL" id="MFC1420544.1"/>
    </source>
</evidence>
<keyword evidence="1" id="KW-0805">Transcription regulation</keyword>
<protein>
    <submittedName>
        <fullName evidence="5">LacI family DNA-binding transcriptional regulator</fullName>
    </submittedName>
</protein>